<organism evidence="1 2">
    <name type="scientific">Pseudobacillus wudalianchiensis</name>
    <dbReference type="NCBI Taxonomy" id="1743143"/>
    <lineage>
        <taxon>Bacteria</taxon>
        <taxon>Bacillati</taxon>
        <taxon>Bacillota</taxon>
        <taxon>Bacilli</taxon>
        <taxon>Bacillales</taxon>
        <taxon>Bacillaceae</taxon>
        <taxon>Pseudobacillus</taxon>
    </lineage>
</organism>
<dbReference type="AlphaFoldDB" id="A0A1B9AYV6"/>
<sequence length="850" mass="93449">MQVNLDPKLSAVSSEGTSLILKEGDVYQAKVKEKLPGNEAILQIRGKDVTVKVEGDLPESGKVAIEVLQTKDGMPVVKAAEAAGRPAEKMTADQLLVRLNSGQPLSSDVKAAVSVLMEKGIPLNRETLQEIKLFVGKAEGSLPQKLETIKAAANKQLEITAKQLSYVHDALHKSSVGESVSQLLKETGLELETQAKPAYTSQKLVETAIQKLTDVLQAVAKQRPNDPVIQQLIEALKQGESVKKVGEAIKLQFAKELLTSPQISKSIDDAIKLEMLANRMSPATAVAAEKTEITAAQKLTAILQTLGKQNPGSMAIGQLIEELQQGADLTEISEAVKDKFSKELSASPQLLKEIDHLIGQEKAKANVQPDVKAINAKTEINEAIRMVKKEPDMQKLLRQVRDGLLADNKLPAGLGKSIELGVEKAEQEMAGGKELAARGELMHILQEADAKLQPASLIPADEVYTIPNEIIASLPAHSKDLIVTKITEKLSQMTIDFKQIKRDISRNLQMMDGLINQFKQRSLPQVKPLLESTIKMLDKTILKGDFLLYTDMATEKKLLRASSQLSEAKQLLMKGQTSEASKIVSEVKKLIENVIFKPADVRVKHFVSKELLQFEPPSLKKETAEGISQSLRMMHDEPTGRRAFEHMRTMGLTYEHEQANALLSKGKPQEELNASLKNMLMRMAQTDEGSAGGKTDQLLSQITGQQLLSKTDTGGLQSMMMSLPFLLQDKVENFKVFIQSKSGQQTVDWENCSLYFLFETKKLGEIGVSLTAVDRLLSIKVKNDKPGFKERMSPLAEAAKERLGDIGYQVGAIQFEELTKEAAPSARSKKEKSENTLLPVMTEKGYDYTI</sequence>
<comment type="caution">
    <text evidence="1">The sequence shown here is derived from an EMBL/GenBank/DDBJ whole genome shotgun (WGS) entry which is preliminary data.</text>
</comment>
<dbReference type="Proteomes" id="UP000092578">
    <property type="component" value="Unassembled WGS sequence"/>
</dbReference>
<evidence type="ECO:0008006" key="3">
    <source>
        <dbReference type="Google" id="ProtNLM"/>
    </source>
</evidence>
<proteinExistence type="predicted"/>
<name>A0A1B9AYV6_9BACI</name>
<evidence type="ECO:0000313" key="1">
    <source>
        <dbReference type="EMBL" id="OCA89014.1"/>
    </source>
</evidence>
<evidence type="ECO:0000313" key="2">
    <source>
        <dbReference type="Proteomes" id="UP000092578"/>
    </source>
</evidence>
<reference evidence="2" key="1">
    <citation type="submission" date="2016-05" db="EMBL/GenBank/DDBJ databases">
        <authorList>
            <person name="Liu B."/>
            <person name="Wang J."/>
            <person name="Zhu Y."/>
            <person name="Liu G."/>
            <person name="Chen Q."/>
            <person name="Chen Z."/>
            <person name="Lan J."/>
            <person name="Che J."/>
            <person name="Ge C."/>
            <person name="Shi H."/>
            <person name="Pan Z."/>
            <person name="Liu X."/>
        </authorList>
    </citation>
    <scope>NUCLEOTIDE SEQUENCE [LARGE SCALE GENOMIC DNA]</scope>
    <source>
        <strain evidence="2">FJAT-27215</strain>
    </source>
</reference>
<gene>
    <name evidence="1" type="ORF">A8F95_06260</name>
</gene>
<keyword evidence="2" id="KW-1185">Reference proteome</keyword>
<dbReference type="EMBL" id="MAYT01000012">
    <property type="protein sequence ID" value="OCA89014.1"/>
    <property type="molecule type" value="Genomic_DNA"/>
</dbReference>
<accession>A0A1B9AYV6</accession>
<dbReference type="RefSeq" id="WP_065410327.1">
    <property type="nucleotide sequence ID" value="NZ_MAYT01000012.1"/>
</dbReference>
<protein>
    <recommendedName>
        <fullName evidence="3">Flagellar hook-length control protein-like C-terminal domain-containing protein</fullName>
    </recommendedName>
</protein>